<gene>
    <name evidence="6" type="ORF">SODALDRAFT_322868</name>
</gene>
<evidence type="ECO:0000256" key="2">
    <source>
        <dbReference type="ARBA" id="ARBA00022963"/>
    </source>
</evidence>
<dbReference type="STRING" id="1314773.A0A3N2PID3"/>
<dbReference type="AlphaFoldDB" id="A0A3N2PID3"/>
<dbReference type="GO" id="GO:0047499">
    <property type="term" value="F:calcium-independent phospholipase A2 activity"/>
    <property type="evidence" value="ECO:0007669"/>
    <property type="project" value="TreeGrafter"/>
</dbReference>
<dbReference type="SUPFAM" id="SSF52151">
    <property type="entry name" value="FabD/lysophospholipase-like"/>
    <property type="match status" value="1"/>
</dbReference>
<dbReference type="InterPro" id="IPR016035">
    <property type="entry name" value="Acyl_Trfase/lysoPLipase"/>
</dbReference>
<name>A0A3N2PID3_SODAK</name>
<accession>A0A3N2PID3</accession>
<comment type="caution">
    <text evidence="4">Lacks conserved residue(s) required for the propagation of feature annotation.</text>
</comment>
<evidence type="ECO:0000256" key="1">
    <source>
        <dbReference type="ARBA" id="ARBA00022801"/>
    </source>
</evidence>
<feature type="short sequence motif" description="GXSXG" evidence="4">
    <location>
        <begin position="70"/>
        <end position="74"/>
    </location>
</feature>
<keyword evidence="2" id="KW-0442">Lipid degradation</keyword>
<keyword evidence="7" id="KW-1185">Reference proteome</keyword>
<dbReference type="EMBL" id="ML119075">
    <property type="protein sequence ID" value="ROT34437.1"/>
    <property type="molecule type" value="Genomic_DNA"/>
</dbReference>
<dbReference type="GO" id="GO:0046486">
    <property type="term" value="P:glycerolipid metabolic process"/>
    <property type="evidence" value="ECO:0007669"/>
    <property type="project" value="UniProtKB-ARBA"/>
</dbReference>
<dbReference type="PANTHER" id="PTHR24185">
    <property type="entry name" value="CALCIUM-INDEPENDENT PHOSPHOLIPASE A2-GAMMA"/>
    <property type="match status" value="1"/>
</dbReference>
<feature type="domain" description="PNPLA" evidence="5">
    <location>
        <begin position="30"/>
        <end position="195"/>
    </location>
</feature>
<organism evidence="6 7">
    <name type="scientific">Sodiomyces alkalinus (strain CBS 110278 / VKM F-3762 / F11)</name>
    <name type="common">Alkaliphilic filamentous fungus</name>
    <dbReference type="NCBI Taxonomy" id="1314773"/>
    <lineage>
        <taxon>Eukaryota</taxon>
        <taxon>Fungi</taxon>
        <taxon>Dikarya</taxon>
        <taxon>Ascomycota</taxon>
        <taxon>Pezizomycotina</taxon>
        <taxon>Sordariomycetes</taxon>
        <taxon>Hypocreomycetidae</taxon>
        <taxon>Glomerellales</taxon>
        <taxon>Plectosphaerellaceae</taxon>
        <taxon>Sodiomyces</taxon>
    </lineage>
</organism>
<keyword evidence="3" id="KW-0443">Lipid metabolism</keyword>
<reference evidence="6 7" key="1">
    <citation type="journal article" date="2018" name="Mol. Ecol.">
        <title>The obligate alkalophilic soda-lake fungus Sodiomyces alkalinus has shifted to a protein diet.</title>
        <authorList>
            <person name="Grum-Grzhimaylo A.A."/>
            <person name="Falkoski D.L."/>
            <person name="van den Heuvel J."/>
            <person name="Valero-Jimenez C.A."/>
            <person name="Min B."/>
            <person name="Choi I.G."/>
            <person name="Lipzen A."/>
            <person name="Daum C.G."/>
            <person name="Aanen D.K."/>
            <person name="Tsang A."/>
            <person name="Henrissat B."/>
            <person name="Bilanenko E.N."/>
            <person name="de Vries R.P."/>
            <person name="van Kan J.A.L."/>
            <person name="Grigoriev I.V."/>
            <person name="Debets A.J.M."/>
        </authorList>
    </citation>
    <scope>NUCLEOTIDE SEQUENCE [LARGE SCALE GENOMIC DNA]</scope>
    <source>
        <strain evidence="6 7">F11</strain>
    </source>
</reference>
<dbReference type="InterPro" id="IPR002641">
    <property type="entry name" value="PNPLA_dom"/>
</dbReference>
<sequence length="195" mass="21942">YAAASPVRYRYIPDLSPSPPVIPDDNVRLLALDSGSVRGLSSLIILRSLIAAVDPDSPPKLYNYFDIIGGTSTGDLITVILGRLYISVDDYIAAAALKRAIKGILKDAGYDENILLKDTSNGRYRLPRSLLYNLGRYHLLRPYRYRPLRRFRRDKADLDNSSRYFRFNVARGLEDIGLEESKKKAEITAATGRYV</sequence>
<dbReference type="PROSITE" id="PS51635">
    <property type="entry name" value="PNPLA"/>
    <property type="match status" value="1"/>
</dbReference>
<dbReference type="GO" id="GO:0016020">
    <property type="term" value="C:membrane"/>
    <property type="evidence" value="ECO:0007669"/>
    <property type="project" value="TreeGrafter"/>
</dbReference>
<evidence type="ECO:0000256" key="3">
    <source>
        <dbReference type="ARBA" id="ARBA00023098"/>
    </source>
</evidence>
<protein>
    <recommendedName>
        <fullName evidence="5">PNPLA domain-containing protein</fullName>
    </recommendedName>
</protein>
<dbReference type="GeneID" id="39578239"/>
<evidence type="ECO:0000259" key="5">
    <source>
        <dbReference type="PROSITE" id="PS51635"/>
    </source>
</evidence>
<evidence type="ECO:0000256" key="4">
    <source>
        <dbReference type="PROSITE-ProRule" id="PRU01161"/>
    </source>
</evidence>
<dbReference type="RefSeq" id="XP_028462243.1">
    <property type="nucleotide sequence ID" value="XM_028609761.1"/>
</dbReference>
<dbReference type="OrthoDB" id="1658288at2759"/>
<dbReference type="Proteomes" id="UP000272025">
    <property type="component" value="Unassembled WGS sequence"/>
</dbReference>
<proteinExistence type="predicted"/>
<dbReference type="GO" id="GO:0016042">
    <property type="term" value="P:lipid catabolic process"/>
    <property type="evidence" value="ECO:0007669"/>
    <property type="project" value="UniProtKB-KW"/>
</dbReference>
<keyword evidence="1" id="KW-0378">Hydrolase</keyword>
<dbReference type="PANTHER" id="PTHR24185:SF1">
    <property type="entry name" value="CALCIUM-INDEPENDENT PHOSPHOLIPASE A2-GAMMA"/>
    <property type="match status" value="1"/>
</dbReference>
<dbReference type="Gene3D" id="3.40.1090.10">
    <property type="entry name" value="Cytosolic phospholipase A2 catalytic domain"/>
    <property type="match status" value="1"/>
</dbReference>
<feature type="non-terminal residue" evidence="6">
    <location>
        <position position="1"/>
    </location>
</feature>
<dbReference type="GO" id="GO:0019369">
    <property type="term" value="P:arachidonate metabolic process"/>
    <property type="evidence" value="ECO:0007669"/>
    <property type="project" value="TreeGrafter"/>
</dbReference>
<evidence type="ECO:0000313" key="6">
    <source>
        <dbReference type="EMBL" id="ROT34437.1"/>
    </source>
</evidence>
<evidence type="ECO:0000313" key="7">
    <source>
        <dbReference type="Proteomes" id="UP000272025"/>
    </source>
</evidence>